<gene>
    <name evidence="1" type="ORF">HY768_05940</name>
</gene>
<proteinExistence type="predicted"/>
<organism evidence="1 2">
    <name type="scientific">candidate division TA06 bacterium</name>
    <dbReference type="NCBI Taxonomy" id="2250710"/>
    <lineage>
        <taxon>Bacteria</taxon>
        <taxon>Bacteria division TA06</taxon>
    </lineage>
</organism>
<protein>
    <submittedName>
        <fullName evidence="1">Uncharacterized protein</fullName>
    </submittedName>
</protein>
<dbReference type="Proteomes" id="UP000736328">
    <property type="component" value="Unassembled WGS sequence"/>
</dbReference>
<dbReference type="EMBL" id="JACQXR010000078">
    <property type="protein sequence ID" value="MBI4726748.1"/>
    <property type="molecule type" value="Genomic_DNA"/>
</dbReference>
<evidence type="ECO:0000313" key="2">
    <source>
        <dbReference type="Proteomes" id="UP000736328"/>
    </source>
</evidence>
<comment type="caution">
    <text evidence="1">The sequence shown here is derived from an EMBL/GenBank/DDBJ whole genome shotgun (WGS) entry which is preliminary data.</text>
</comment>
<accession>A0A933IB72</accession>
<sequence>MFLTIWIVFRHHQDINLTPKKEAYKNIELTKAQFIAQGARYRGSYLEEQYGYTNGVAASDGADLSAILPPGMLNGTKTVAERVSASMKDKALLAAESKDATRVQNGALQQAKVWRRKVAMRAMSARRLGANLPDGLCRITQVKLVPAMAQQMETMTKLLEANAKSLAGTDIAKLLAEGKTLLGTLKTADADQEVKRLKSLPDAVCEFYAAKGTRMPA</sequence>
<evidence type="ECO:0000313" key="1">
    <source>
        <dbReference type="EMBL" id="MBI4726748.1"/>
    </source>
</evidence>
<name>A0A933IB72_UNCT6</name>
<reference evidence="1" key="1">
    <citation type="submission" date="2020-07" db="EMBL/GenBank/DDBJ databases">
        <title>Huge and variable diversity of episymbiotic CPR bacteria and DPANN archaea in groundwater ecosystems.</title>
        <authorList>
            <person name="He C.Y."/>
            <person name="Keren R."/>
            <person name="Whittaker M."/>
            <person name="Farag I.F."/>
            <person name="Doudna J."/>
            <person name="Cate J.H.D."/>
            <person name="Banfield J.F."/>
        </authorList>
    </citation>
    <scope>NUCLEOTIDE SEQUENCE</scope>
    <source>
        <strain evidence="1">NC_groundwater_1520_Pr4_B-0.1um_53_5</strain>
    </source>
</reference>
<dbReference type="AlphaFoldDB" id="A0A933IB72"/>